<reference evidence="7 8" key="1">
    <citation type="submission" date="2014-06" db="EMBL/GenBank/DDBJ databases">
        <title>Rhizobium pelagicum/R2-400B4.</title>
        <authorList>
            <person name="Kimes N.E."/>
            <person name="Lopez-Perez M."/>
        </authorList>
    </citation>
    <scope>NUCLEOTIDE SEQUENCE [LARGE SCALE GENOMIC DNA]</scope>
    <source>
        <strain evidence="7 8">R2-400B4</strain>
    </source>
</reference>
<dbReference type="GO" id="GO:0004497">
    <property type="term" value="F:monooxygenase activity"/>
    <property type="evidence" value="ECO:0007669"/>
    <property type="project" value="UniProtKB-KW"/>
</dbReference>
<evidence type="ECO:0000313" key="7">
    <source>
        <dbReference type="EMBL" id="KEQ04443.1"/>
    </source>
</evidence>
<evidence type="ECO:0000313" key="8">
    <source>
        <dbReference type="Proteomes" id="UP000052167"/>
    </source>
</evidence>
<comment type="cofactor">
    <cofactor evidence="1">
        <name>FAD</name>
        <dbReference type="ChEBI" id="CHEBI:57692"/>
    </cofactor>
</comment>
<proteinExistence type="predicted"/>
<dbReference type="EMBL" id="JOKJ01000025">
    <property type="protein sequence ID" value="KEQ04443.1"/>
    <property type="molecule type" value="Genomic_DNA"/>
</dbReference>
<evidence type="ECO:0000256" key="3">
    <source>
        <dbReference type="ARBA" id="ARBA00022827"/>
    </source>
</evidence>
<evidence type="ECO:0000256" key="1">
    <source>
        <dbReference type="ARBA" id="ARBA00001974"/>
    </source>
</evidence>
<keyword evidence="5" id="KW-0503">Monooxygenase</keyword>
<dbReference type="PRINTS" id="PR00420">
    <property type="entry name" value="RNGMNOXGNASE"/>
</dbReference>
<evidence type="ECO:0000256" key="4">
    <source>
        <dbReference type="ARBA" id="ARBA00023002"/>
    </source>
</evidence>
<dbReference type="Pfam" id="PF01494">
    <property type="entry name" value="FAD_binding_3"/>
    <property type="match status" value="1"/>
</dbReference>
<accession>A0A922P1G4</accession>
<keyword evidence="8" id="KW-1185">Reference proteome</keyword>
<organism evidence="7 8">
    <name type="scientific">Pseudorhizobium pelagicum</name>
    <dbReference type="NCBI Taxonomy" id="1509405"/>
    <lineage>
        <taxon>Bacteria</taxon>
        <taxon>Pseudomonadati</taxon>
        <taxon>Pseudomonadota</taxon>
        <taxon>Alphaproteobacteria</taxon>
        <taxon>Hyphomicrobiales</taxon>
        <taxon>Rhizobiaceae</taxon>
        <taxon>Rhizobium/Agrobacterium group</taxon>
        <taxon>Pseudorhizobium</taxon>
    </lineage>
</organism>
<sequence length="388" mass="42675">MTKTKPSIAIIGAGMGGLAAAITLRKIGVDVTVYEQAPQFLRVGAGIQMLPNSSRVLNGMGILDRLRNVSFEPYSHLNRVWDTGEVKRELPMPEDLYGAPFLCMHRADLHEALCSALPPEVIKLNKKLAGLDQRGRQVDLAFADGTRATHDAVVAADGVHSFVRSIIVGKDAPLHKGRIAYRAVFEASRMPGEIAPSRTKWWGIDRHIVIYYTTPDRSHLYFVTSVPEPADWMTAESWSAKGDVKELRAAYEGFHPEVRMVLDACPDCHKWAILEREPLPHWSDGRVVLLGDACHPMTPYMAQGAATSIEDAAVLARCVEAAGGEDLDRAFRDYEANRKPRTSRIQAISSANTWMSGGNDDPSWLYGYDAWNVPLVEADASHTTASVG</sequence>
<name>A0A922P1G4_9HYPH</name>
<evidence type="ECO:0000256" key="5">
    <source>
        <dbReference type="ARBA" id="ARBA00023033"/>
    </source>
</evidence>
<dbReference type="OrthoDB" id="4230779at2"/>
<evidence type="ECO:0000256" key="2">
    <source>
        <dbReference type="ARBA" id="ARBA00022630"/>
    </source>
</evidence>
<dbReference type="PANTHER" id="PTHR13789">
    <property type="entry name" value="MONOOXYGENASE"/>
    <property type="match status" value="1"/>
</dbReference>
<dbReference type="InterPro" id="IPR036188">
    <property type="entry name" value="FAD/NAD-bd_sf"/>
</dbReference>
<dbReference type="AlphaFoldDB" id="A0A922P1G4"/>
<dbReference type="SUPFAM" id="SSF54373">
    <property type="entry name" value="FAD-linked reductases, C-terminal domain"/>
    <property type="match status" value="1"/>
</dbReference>
<gene>
    <name evidence="7" type="ORF">GV68_13280</name>
</gene>
<evidence type="ECO:0000259" key="6">
    <source>
        <dbReference type="Pfam" id="PF01494"/>
    </source>
</evidence>
<dbReference type="GO" id="GO:0071949">
    <property type="term" value="F:FAD binding"/>
    <property type="evidence" value="ECO:0007669"/>
    <property type="project" value="InterPro"/>
</dbReference>
<keyword evidence="3" id="KW-0274">FAD</keyword>
<dbReference type="Gene3D" id="3.50.50.60">
    <property type="entry name" value="FAD/NAD(P)-binding domain"/>
    <property type="match status" value="1"/>
</dbReference>
<comment type="caution">
    <text evidence="7">The sequence shown here is derived from an EMBL/GenBank/DDBJ whole genome shotgun (WGS) entry which is preliminary data.</text>
</comment>
<dbReference type="Proteomes" id="UP000052167">
    <property type="component" value="Unassembled WGS sequence"/>
</dbReference>
<dbReference type="SUPFAM" id="SSF51905">
    <property type="entry name" value="FAD/NAD(P)-binding domain"/>
    <property type="match status" value="1"/>
</dbReference>
<protein>
    <submittedName>
        <fullName evidence="7">Salicylate 1-monooxygenase</fullName>
    </submittedName>
</protein>
<keyword evidence="4" id="KW-0560">Oxidoreductase</keyword>
<keyword evidence="2" id="KW-0285">Flavoprotein</keyword>
<feature type="domain" description="FAD-binding" evidence="6">
    <location>
        <begin position="8"/>
        <end position="345"/>
    </location>
</feature>
<dbReference type="InterPro" id="IPR050493">
    <property type="entry name" value="FAD-dep_Monooxygenase_BioMet"/>
</dbReference>
<dbReference type="InterPro" id="IPR002938">
    <property type="entry name" value="FAD-bd"/>
</dbReference>
<dbReference type="PANTHER" id="PTHR13789:SF318">
    <property type="entry name" value="GERANYLGERANYL DIPHOSPHATE REDUCTASE"/>
    <property type="match status" value="1"/>
</dbReference>